<dbReference type="Proteomes" id="UP000198583">
    <property type="component" value="Unassembled WGS sequence"/>
</dbReference>
<dbReference type="STRING" id="84724.SAMN04488564_1243"/>
<dbReference type="OrthoDB" id="5118533at2"/>
<dbReference type="InterPro" id="IPR004401">
    <property type="entry name" value="YbaB/EbfC"/>
</dbReference>
<dbReference type="Gene3D" id="3.30.1310.10">
    <property type="entry name" value="Nucleoid-associated protein YbaB-like domain"/>
    <property type="match status" value="1"/>
</dbReference>
<dbReference type="EMBL" id="FOYL01000024">
    <property type="protein sequence ID" value="SFR29910.1"/>
    <property type="molecule type" value="Genomic_DNA"/>
</dbReference>
<name>A0A1I6FIZ8_9PSEU</name>
<keyword evidence="2" id="KW-0238">DNA-binding</keyword>
<evidence type="ECO:0000313" key="3">
    <source>
        <dbReference type="Proteomes" id="UP000198583"/>
    </source>
</evidence>
<sequence>MSSSLQDQLEQTLAEYRQKRADLQQMQEKMAEMSSTASAPRKVVTATVDTHGQITGIAFPTNAYKNMAPAELAKVVRETVRKAQTMAREQLVELMEPMMPAGMSMRGKEPGKLDIDRLFPENPEDGVFFRGLDEV</sequence>
<organism evidence="2 3">
    <name type="scientific">Lentzea waywayandensis</name>
    <dbReference type="NCBI Taxonomy" id="84724"/>
    <lineage>
        <taxon>Bacteria</taxon>
        <taxon>Bacillati</taxon>
        <taxon>Actinomycetota</taxon>
        <taxon>Actinomycetes</taxon>
        <taxon>Pseudonocardiales</taxon>
        <taxon>Pseudonocardiaceae</taxon>
        <taxon>Lentzea</taxon>
    </lineage>
</organism>
<dbReference type="InterPro" id="IPR036894">
    <property type="entry name" value="YbaB-like_sf"/>
</dbReference>
<reference evidence="3" key="1">
    <citation type="submission" date="2016-10" db="EMBL/GenBank/DDBJ databases">
        <authorList>
            <person name="Varghese N."/>
            <person name="Submissions S."/>
        </authorList>
    </citation>
    <scope>NUCLEOTIDE SEQUENCE [LARGE SCALE GENOMIC DNA]</scope>
    <source>
        <strain evidence="3">DSM 44232</strain>
    </source>
</reference>
<dbReference type="SUPFAM" id="SSF82607">
    <property type="entry name" value="YbaB-like"/>
    <property type="match status" value="1"/>
</dbReference>
<protein>
    <submittedName>
        <fullName evidence="2">YbaB/EbfC DNA-binding family protein</fullName>
    </submittedName>
</protein>
<keyword evidence="3" id="KW-1185">Reference proteome</keyword>
<feature type="coiled-coil region" evidence="1">
    <location>
        <begin position="2"/>
        <end position="36"/>
    </location>
</feature>
<dbReference type="RefSeq" id="WP_093606286.1">
    <property type="nucleotide sequence ID" value="NZ_FOYL01000024.1"/>
</dbReference>
<dbReference type="Pfam" id="PF02575">
    <property type="entry name" value="YbaB_DNA_bd"/>
    <property type="match status" value="1"/>
</dbReference>
<dbReference type="AlphaFoldDB" id="A0A1I6FIZ8"/>
<accession>A0A1I6FIZ8</accession>
<evidence type="ECO:0000256" key="1">
    <source>
        <dbReference type="SAM" id="Coils"/>
    </source>
</evidence>
<keyword evidence="1" id="KW-0175">Coiled coil</keyword>
<proteinExistence type="predicted"/>
<evidence type="ECO:0000313" key="2">
    <source>
        <dbReference type="EMBL" id="SFR29910.1"/>
    </source>
</evidence>
<dbReference type="GO" id="GO:0003677">
    <property type="term" value="F:DNA binding"/>
    <property type="evidence" value="ECO:0007669"/>
    <property type="project" value="UniProtKB-KW"/>
</dbReference>
<gene>
    <name evidence="2" type="ORF">SAMN04488564_1243</name>
</gene>